<dbReference type="GO" id="GO:0007010">
    <property type="term" value="P:cytoskeleton organization"/>
    <property type="evidence" value="ECO:0007669"/>
    <property type="project" value="TreeGrafter"/>
</dbReference>
<dbReference type="VEuPathDB" id="FungiDB:B1J91_K12892g"/>
<dbReference type="PhylomeDB" id="A0A0W0DLW1"/>
<name>A0A0W0DLW1_CANGB</name>
<dbReference type="PANTHER" id="PTHR23065">
    <property type="entry name" value="PROLINE-SERINE-THREONINE PHOSPHATASE INTERACTING PROTEIN 1"/>
    <property type="match status" value="1"/>
</dbReference>
<dbReference type="GO" id="GO:0005096">
    <property type="term" value="F:GTPase activator activity"/>
    <property type="evidence" value="ECO:0007669"/>
    <property type="project" value="EnsemblFungi"/>
</dbReference>
<dbReference type="Pfam" id="PF00610">
    <property type="entry name" value="DEP"/>
    <property type="match status" value="1"/>
</dbReference>
<dbReference type="EMBL" id="LLZZ01000126">
    <property type="protein sequence ID" value="KTB02210.1"/>
    <property type="molecule type" value="Genomic_DNA"/>
</dbReference>
<protein>
    <submittedName>
        <fullName evidence="2">Rho-GTPase-activating protein RGD2</fullName>
    </submittedName>
</protein>
<dbReference type="GO" id="GO:0000935">
    <property type="term" value="C:division septum"/>
    <property type="evidence" value="ECO:0007669"/>
    <property type="project" value="TreeGrafter"/>
</dbReference>
<proteinExistence type="predicted"/>
<organism evidence="2 3">
    <name type="scientific">Candida glabrata</name>
    <name type="common">Yeast</name>
    <name type="synonym">Torulopsis glabrata</name>
    <dbReference type="NCBI Taxonomy" id="5478"/>
    <lineage>
        <taxon>Eukaryota</taxon>
        <taxon>Fungi</taxon>
        <taxon>Dikarya</taxon>
        <taxon>Ascomycota</taxon>
        <taxon>Saccharomycotina</taxon>
        <taxon>Saccharomycetes</taxon>
        <taxon>Saccharomycetales</taxon>
        <taxon>Saccharomycetaceae</taxon>
        <taxon>Nakaseomyces</taxon>
    </lineage>
</organism>
<dbReference type="SMART" id="SM00049">
    <property type="entry name" value="DEP"/>
    <property type="match status" value="1"/>
</dbReference>
<dbReference type="SUPFAM" id="SSF48350">
    <property type="entry name" value="GTPase activation domain, GAP"/>
    <property type="match status" value="1"/>
</dbReference>
<evidence type="ECO:0000313" key="3">
    <source>
        <dbReference type="Proteomes" id="UP000054886"/>
    </source>
</evidence>
<dbReference type="OMA" id="RKTWIYE"/>
<evidence type="ECO:0000256" key="1">
    <source>
        <dbReference type="SAM" id="MobiDB-lite"/>
    </source>
</evidence>
<sequence length="737" mass="84634">MPSFIDTFWSDDLQSGLDVLFSRLYHGCDQCDLYIQMFASRMQYEVGYGKQLAGIRTNIDGLDTVMHSNSTEDPNTGDKSDESHSDNKKGRWEPTTVVALSGMLDQMVVEGKQHIMIASNIETMVLQPFSKWCTEHRERVKFSESLLSKNVKNFKKSRIYVKKLENDYFSKCRALEDFKNENFNDEELAAAMRALKIQKKYISDREKEKDNQIFIKLNTLELDHKSTREIIIALLKDLPKSEFRVPLINYTLNNTNSGREITDFLKTALSIKDLDEAEAFGQELLNLGFIKYCNGVGTTFVNSKKFQYQWKPYAYKYARLSYSDGSNNVLSSSLTKDFENNVSTYLQDMTTKISQRAVSNETNGSPNVNEKERIFFKLLKEMEDADNKYYKEAFKMDSLRCSVEELVIDHLSFMEKCESDRLKAIKKATLDFCSTMGNKITSLKLSSEKLLDFEDSIDPSADMLALLTNYHTGVFHPRAITYNNYYNPGSFQNFGIDLETRCRLDKKVVPLIISAVLTYMDSVYPDMINDKIRTLTWISPVKLNSTHQLRSLLNKRQFSDEKEILELLKVNDVEASTVASIVKLYLLELPQPLIPKDLSEVLSELYIQFPLDMDKSGDNENCDNELQVDENKHKRITGLFTILSSLSKTHLATLDSIATHFHRLIMILKMGDNKEDIASTFTDSISQEFASCIIQASTVEDNDLGYKIFYDLLTNKEHIFSNLKRQGSKKDLKSHSK</sequence>
<dbReference type="Pfam" id="PF00620">
    <property type="entry name" value="RhoGAP"/>
    <property type="match status" value="1"/>
</dbReference>
<accession>A0A0W0DLW1</accession>
<dbReference type="PANTHER" id="PTHR23065:SF17">
    <property type="entry name" value="RHO-GTPASE-ACTIVATING PROTEIN RGD2"/>
    <property type="match status" value="1"/>
</dbReference>
<dbReference type="AlphaFoldDB" id="A0A0W0DLW1"/>
<dbReference type="InterPro" id="IPR008936">
    <property type="entry name" value="Rho_GTPase_activation_prot"/>
</dbReference>
<dbReference type="SMART" id="SM00324">
    <property type="entry name" value="RhoGAP"/>
    <property type="match status" value="1"/>
</dbReference>
<feature type="region of interest" description="Disordered" evidence="1">
    <location>
        <begin position="64"/>
        <end position="91"/>
    </location>
</feature>
<dbReference type="CDD" id="cd04436">
    <property type="entry name" value="DEP_fRgd2"/>
    <property type="match status" value="1"/>
</dbReference>
<dbReference type="VEuPathDB" id="FungiDB:CAGL0K12892g"/>
<dbReference type="GO" id="GO:0005737">
    <property type="term" value="C:cytoplasm"/>
    <property type="evidence" value="ECO:0007669"/>
    <property type="project" value="TreeGrafter"/>
</dbReference>
<dbReference type="PROSITE" id="PS50238">
    <property type="entry name" value="RHOGAP"/>
    <property type="match status" value="1"/>
</dbReference>
<dbReference type="CDD" id="cd04399">
    <property type="entry name" value="RhoGAP_fRGD2"/>
    <property type="match status" value="1"/>
</dbReference>
<dbReference type="Gene3D" id="1.20.1270.60">
    <property type="entry name" value="Arfaptin homology (AH) domain/BAR domain"/>
    <property type="match status" value="2"/>
</dbReference>
<dbReference type="VEuPathDB" id="FungiDB:GVI51_K12727"/>
<dbReference type="InterPro" id="IPR000591">
    <property type="entry name" value="DEP_dom"/>
</dbReference>
<dbReference type="PROSITE" id="PS51741">
    <property type="entry name" value="F_BAR"/>
    <property type="match status" value="1"/>
</dbReference>
<dbReference type="Pfam" id="PF00611">
    <property type="entry name" value="FCH"/>
    <property type="match status" value="1"/>
</dbReference>
<dbReference type="InterPro" id="IPR036390">
    <property type="entry name" value="WH_DNA-bd_sf"/>
</dbReference>
<dbReference type="InterPro" id="IPR031160">
    <property type="entry name" value="F_BAR_dom"/>
</dbReference>
<dbReference type="Proteomes" id="UP000054886">
    <property type="component" value="Unassembled WGS sequence"/>
</dbReference>
<gene>
    <name evidence="2" type="ORF">AO440_003795</name>
</gene>
<reference evidence="2 3" key="1">
    <citation type="submission" date="2015-10" db="EMBL/GenBank/DDBJ databases">
        <title>Draft genomes sequences of Candida glabrata isolates 1A, 1B, 2A, 2B, 3A and 3B.</title>
        <authorList>
            <person name="Haavelsrud O.E."/>
            <person name="Gaustad P."/>
        </authorList>
    </citation>
    <scope>NUCLEOTIDE SEQUENCE [LARGE SCALE GENOMIC DNA]</scope>
    <source>
        <strain evidence="2">910700640</strain>
    </source>
</reference>
<dbReference type="GO" id="GO:0005886">
    <property type="term" value="C:plasma membrane"/>
    <property type="evidence" value="ECO:0007669"/>
    <property type="project" value="TreeGrafter"/>
</dbReference>
<feature type="compositionally biased region" description="Basic and acidic residues" evidence="1">
    <location>
        <begin position="76"/>
        <end position="91"/>
    </location>
</feature>
<dbReference type="SUPFAM" id="SSF46785">
    <property type="entry name" value="Winged helix' DNA-binding domain"/>
    <property type="match status" value="1"/>
</dbReference>
<dbReference type="InterPro" id="IPR027267">
    <property type="entry name" value="AH/BAR_dom_sf"/>
</dbReference>
<dbReference type="InterPro" id="IPR000198">
    <property type="entry name" value="RhoGAP_dom"/>
</dbReference>
<dbReference type="SUPFAM" id="SSF103657">
    <property type="entry name" value="BAR/IMD domain-like"/>
    <property type="match status" value="2"/>
</dbReference>
<dbReference type="SMART" id="SM00055">
    <property type="entry name" value="FCH"/>
    <property type="match status" value="1"/>
</dbReference>
<comment type="caution">
    <text evidence="2">The sequence shown here is derived from an EMBL/GenBank/DDBJ whole genome shotgun (WGS) entry which is preliminary data.</text>
</comment>
<evidence type="ECO:0000313" key="2">
    <source>
        <dbReference type="EMBL" id="KTB02210.1"/>
    </source>
</evidence>
<dbReference type="Gene3D" id="1.10.555.10">
    <property type="entry name" value="Rho GTPase activation protein"/>
    <property type="match status" value="1"/>
</dbReference>
<dbReference type="InterPro" id="IPR001060">
    <property type="entry name" value="FCH_dom"/>
</dbReference>
<dbReference type="GO" id="GO:0007264">
    <property type="term" value="P:small GTPase-mediated signal transduction"/>
    <property type="evidence" value="ECO:0007669"/>
    <property type="project" value="EnsemblFungi"/>
</dbReference>
<dbReference type="PROSITE" id="PS50186">
    <property type="entry name" value="DEP"/>
    <property type="match status" value="1"/>
</dbReference>
<dbReference type="VEuPathDB" id="FungiDB:GWK60_K12639"/>